<keyword evidence="2" id="KW-1185">Reference proteome</keyword>
<dbReference type="EMBL" id="JABZEO010000004">
    <property type="protein sequence ID" value="NVZ09309.1"/>
    <property type="molecule type" value="Genomic_DNA"/>
</dbReference>
<comment type="caution">
    <text evidence="1">The sequence shown here is derived from an EMBL/GenBank/DDBJ whole genome shotgun (WGS) entry which is preliminary data.</text>
</comment>
<reference evidence="1 2" key="1">
    <citation type="submission" date="2020-06" db="EMBL/GenBank/DDBJ databases">
        <title>Whole-genome sequence of Allochromatium humboldtianum DSM 21881, type strain.</title>
        <authorList>
            <person name="Kyndt J.A."/>
            <person name="Meyer T.E."/>
        </authorList>
    </citation>
    <scope>NUCLEOTIDE SEQUENCE [LARGE SCALE GENOMIC DNA]</scope>
    <source>
        <strain evidence="1 2">DSM 21881</strain>
    </source>
</reference>
<dbReference type="Proteomes" id="UP000592294">
    <property type="component" value="Unassembled WGS sequence"/>
</dbReference>
<sequence length="366" mass="40836">MRRLTIEEVHAQKIRELGLDPEALDLTTPEGLAGALRRAASYLCPCSATTLVRAVVRPLRGLVPDLDKAKELVEETLEAMISHGDVLEQPEVEDGTPTARVLLYAAPASFVVRQSGLVILLGVTADQLSPLPSEFERRIQYLGHVRRLSPSSGTEDLRGELCQLGLFELTSDAWLKGPKPSAASQAVAASDQALDVVLPSRDIPGLQLLDPAKPVRYYRGRWTEPKAQTGRFVARRQQAYGADLWCYVQLTNGQPERMIDFPKRGSRWRGCDEAWHLQMAIDAQRDSPQRFRVTPSGDAVVLEFFSPAPAWARRRWDAIGEPVPSAGSLFAYRIPKTEIEEERRFAREALWLEEMTTGSNRRGAER</sequence>
<name>A0A850R3R2_9GAMM</name>
<organism evidence="1 2">
    <name type="scientific">Allochromatium humboldtianum</name>
    <dbReference type="NCBI Taxonomy" id="504901"/>
    <lineage>
        <taxon>Bacteria</taxon>
        <taxon>Pseudomonadati</taxon>
        <taxon>Pseudomonadota</taxon>
        <taxon>Gammaproteobacteria</taxon>
        <taxon>Chromatiales</taxon>
        <taxon>Chromatiaceae</taxon>
        <taxon>Allochromatium</taxon>
    </lineage>
</organism>
<dbReference type="AlphaFoldDB" id="A0A850R3R2"/>
<evidence type="ECO:0000313" key="2">
    <source>
        <dbReference type="Proteomes" id="UP000592294"/>
    </source>
</evidence>
<evidence type="ECO:0000313" key="1">
    <source>
        <dbReference type="EMBL" id="NVZ09309.1"/>
    </source>
</evidence>
<protein>
    <submittedName>
        <fullName evidence="1">Uncharacterized protein</fullName>
    </submittedName>
</protein>
<accession>A0A850R3R2</accession>
<gene>
    <name evidence="1" type="ORF">HW932_08540</name>
</gene>
<proteinExistence type="predicted"/>
<dbReference type="RefSeq" id="WP_176976064.1">
    <property type="nucleotide sequence ID" value="NZ_JABZEO010000004.1"/>
</dbReference>